<evidence type="ECO:0000256" key="2">
    <source>
        <dbReference type="ARBA" id="ARBA00022448"/>
    </source>
</evidence>
<dbReference type="InterPro" id="IPR035906">
    <property type="entry name" value="MetI-like_sf"/>
</dbReference>
<evidence type="ECO:0000256" key="7">
    <source>
        <dbReference type="RuleBase" id="RU363032"/>
    </source>
</evidence>
<keyword evidence="2 7" id="KW-0813">Transport</keyword>
<dbReference type="EMBL" id="FTMS01000001">
    <property type="protein sequence ID" value="SIP92146.1"/>
    <property type="molecule type" value="Genomic_DNA"/>
</dbReference>
<organism evidence="9 10">
    <name type="scientific">Alkalispirochaeta americana</name>
    <dbReference type="NCBI Taxonomy" id="159291"/>
    <lineage>
        <taxon>Bacteria</taxon>
        <taxon>Pseudomonadati</taxon>
        <taxon>Spirochaetota</taxon>
        <taxon>Spirochaetia</taxon>
        <taxon>Spirochaetales</taxon>
        <taxon>Spirochaetaceae</taxon>
        <taxon>Alkalispirochaeta</taxon>
    </lineage>
</organism>
<dbReference type="PROSITE" id="PS50928">
    <property type="entry name" value="ABC_TM1"/>
    <property type="match status" value="1"/>
</dbReference>
<accession>A0A1N6NJJ0</accession>
<proteinExistence type="inferred from homology"/>
<dbReference type="Pfam" id="PF00528">
    <property type="entry name" value="BPD_transp_1"/>
    <property type="match status" value="1"/>
</dbReference>
<dbReference type="GO" id="GO:0005886">
    <property type="term" value="C:plasma membrane"/>
    <property type="evidence" value="ECO:0007669"/>
    <property type="project" value="UniProtKB-SubCell"/>
</dbReference>
<dbReference type="STRING" id="159291.SAMN05920897_101284"/>
<keyword evidence="5 7" id="KW-1133">Transmembrane helix</keyword>
<keyword evidence="3" id="KW-1003">Cell membrane</keyword>
<dbReference type="Proteomes" id="UP000186400">
    <property type="component" value="Unassembled WGS sequence"/>
</dbReference>
<evidence type="ECO:0000313" key="9">
    <source>
        <dbReference type="EMBL" id="SIP92146.1"/>
    </source>
</evidence>
<gene>
    <name evidence="9" type="ORF">SAMN05920897_101284</name>
</gene>
<evidence type="ECO:0000313" key="10">
    <source>
        <dbReference type="Proteomes" id="UP000186400"/>
    </source>
</evidence>
<comment type="similarity">
    <text evidence="7">Belongs to the binding-protein-dependent transport system permease family.</text>
</comment>
<feature type="transmembrane region" description="Helical" evidence="7">
    <location>
        <begin position="12"/>
        <end position="39"/>
    </location>
</feature>
<name>A0A1N6NJJ0_9SPIO</name>
<dbReference type="GO" id="GO:0055085">
    <property type="term" value="P:transmembrane transport"/>
    <property type="evidence" value="ECO:0007669"/>
    <property type="project" value="InterPro"/>
</dbReference>
<dbReference type="InterPro" id="IPR000515">
    <property type="entry name" value="MetI-like"/>
</dbReference>
<comment type="subcellular location">
    <subcellularLocation>
        <location evidence="1 7">Cell membrane</location>
        <topology evidence="1 7">Multi-pass membrane protein</topology>
    </subcellularLocation>
</comment>
<dbReference type="Gene3D" id="1.10.3720.10">
    <property type="entry name" value="MetI-like"/>
    <property type="match status" value="1"/>
</dbReference>
<evidence type="ECO:0000256" key="4">
    <source>
        <dbReference type="ARBA" id="ARBA00022692"/>
    </source>
</evidence>
<sequence>MLRERRMPLTPYMLILPTLTFVVIFTIYPTIASVVAAFFQHRLNVPRFREPLFYGLGNYRDLLESSTFRLILRNTIVYVLVLVPMVVTTALVFALWLNKYKGAFFRIAIFHPAILPMVSAATIWLFFFTPGYGIFNQFLRFFGYTGPQNWIANPRMSLWALLIVQFWKDSSFFMIFFLAGVQNLPRDVYEALRIEGVGPVTTFFRFTLPLLRRTSLFVTTVAVIGAFQAVDHVFIMTQGGPSNSSNLLLYHLWQVRFESLNVGRSSAITVLLVLLLLLFTLTNFFASERRTHEV</sequence>
<keyword evidence="6 7" id="KW-0472">Membrane</keyword>
<dbReference type="AlphaFoldDB" id="A0A1N6NJJ0"/>
<feature type="transmembrane region" description="Helical" evidence="7">
    <location>
        <begin position="215"/>
        <end position="235"/>
    </location>
</feature>
<dbReference type="OrthoDB" id="5174895at2"/>
<dbReference type="PANTHER" id="PTHR30193">
    <property type="entry name" value="ABC TRANSPORTER PERMEASE PROTEIN"/>
    <property type="match status" value="1"/>
</dbReference>
<reference evidence="9 10" key="1">
    <citation type="submission" date="2017-01" db="EMBL/GenBank/DDBJ databases">
        <authorList>
            <person name="Mah S.A."/>
            <person name="Swanson W.J."/>
            <person name="Moy G.W."/>
            <person name="Vacquier V.D."/>
        </authorList>
    </citation>
    <scope>NUCLEOTIDE SEQUENCE [LARGE SCALE GENOMIC DNA]</scope>
    <source>
        <strain evidence="9 10">ASpG1</strain>
    </source>
</reference>
<keyword evidence="4 7" id="KW-0812">Transmembrane</keyword>
<feature type="transmembrane region" description="Helical" evidence="7">
    <location>
        <begin position="104"/>
        <end position="127"/>
    </location>
</feature>
<feature type="transmembrane region" description="Helical" evidence="7">
    <location>
        <begin position="76"/>
        <end position="97"/>
    </location>
</feature>
<dbReference type="PANTHER" id="PTHR30193:SF37">
    <property type="entry name" value="INNER MEMBRANE ABC TRANSPORTER PERMEASE PROTEIN YCJO"/>
    <property type="match status" value="1"/>
</dbReference>
<evidence type="ECO:0000256" key="5">
    <source>
        <dbReference type="ARBA" id="ARBA00022989"/>
    </source>
</evidence>
<evidence type="ECO:0000256" key="6">
    <source>
        <dbReference type="ARBA" id="ARBA00023136"/>
    </source>
</evidence>
<dbReference type="CDD" id="cd06261">
    <property type="entry name" value="TM_PBP2"/>
    <property type="match status" value="1"/>
</dbReference>
<protein>
    <submittedName>
        <fullName evidence="9">Carbohydrate ABC transporter membrane protein 1, CUT1 family</fullName>
    </submittedName>
</protein>
<feature type="transmembrane region" description="Helical" evidence="7">
    <location>
        <begin position="266"/>
        <end position="286"/>
    </location>
</feature>
<evidence type="ECO:0000256" key="1">
    <source>
        <dbReference type="ARBA" id="ARBA00004651"/>
    </source>
</evidence>
<dbReference type="InterPro" id="IPR051393">
    <property type="entry name" value="ABC_transporter_permease"/>
</dbReference>
<feature type="domain" description="ABC transmembrane type-1" evidence="8">
    <location>
        <begin position="72"/>
        <end position="283"/>
    </location>
</feature>
<keyword evidence="10" id="KW-1185">Reference proteome</keyword>
<dbReference type="SUPFAM" id="SSF161098">
    <property type="entry name" value="MetI-like"/>
    <property type="match status" value="1"/>
</dbReference>
<evidence type="ECO:0000256" key="3">
    <source>
        <dbReference type="ARBA" id="ARBA00022475"/>
    </source>
</evidence>
<evidence type="ECO:0000259" key="8">
    <source>
        <dbReference type="PROSITE" id="PS50928"/>
    </source>
</evidence>